<dbReference type="AlphaFoldDB" id="A0A127AAS9"/>
<protein>
    <recommendedName>
        <fullName evidence="5">Nucleotidyltransferase</fullName>
    </recommendedName>
</protein>
<keyword evidence="1" id="KW-0051">Antiviral defense</keyword>
<dbReference type="GO" id="GO:0016779">
    <property type="term" value="F:nucleotidyltransferase activity"/>
    <property type="evidence" value="ECO:0007669"/>
    <property type="project" value="InterPro"/>
</dbReference>
<name>A0A127AAS9_9MICC</name>
<dbReference type="KEGG" id="satk:SA2016_4130"/>
<dbReference type="Proteomes" id="UP000070134">
    <property type="component" value="Plasmid pSA01"/>
</dbReference>
<evidence type="ECO:0000256" key="2">
    <source>
        <dbReference type="SAM" id="MobiDB-lite"/>
    </source>
</evidence>
<organism evidence="3 4">
    <name type="scientific">Sinomonas atrocyanea</name>
    <dbReference type="NCBI Taxonomy" id="37927"/>
    <lineage>
        <taxon>Bacteria</taxon>
        <taxon>Bacillati</taxon>
        <taxon>Actinomycetota</taxon>
        <taxon>Actinomycetes</taxon>
        <taxon>Micrococcales</taxon>
        <taxon>Micrococcaceae</taxon>
        <taxon>Sinomonas</taxon>
    </lineage>
</organism>
<keyword evidence="3" id="KW-0614">Plasmid</keyword>
<reference evidence="3 4" key="1">
    <citation type="submission" date="2016-02" db="EMBL/GenBank/DDBJ databases">
        <title>Complete genome of Sinomonas atrocyanea KCTC 3377.</title>
        <authorList>
            <person name="Kim K.M."/>
        </authorList>
    </citation>
    <scope>NUCLEOTIDE SEQUENCE [LARGE SCALE GENOMIC DNA]</scope>
    <source>
        <strain evidence="3 4">KCTC 3377</strain>
        <plasmid evidence="3 4">pSA01</plasmid>
    </source>
</reference>
<feature type="compositionally biased region" description="Basic and acidic residues" evidence="2">
    <location>
        <begin position="339"/>
        <end position="349"/>
    </location>
</feature>
<gene>
    <name evidence="3" type="ORF">SA2016_4130</name>
</gene>
<feature type="compositionally biased region" description="Low complexity" evidence="2">
    <location>
        <begin position="358"/>
        <end position="368"/>
    </location>
</feature>
<proteinExistence type="predicted"/>
<dbReference type="InterPro" id="IPR043519">
    <property type="entry name" value="NT_sf"/>
</dbReference>
<dbReference type="PATRIC" id="fig|37927.3.peg.4241"/>
<evidence type="ECO:0008006" key="5">
    <source>
        <dbReference type="Google" id="ProtNLM"/>
    </source>
</evidence>
<evidence type="ECO:0000313" key="3">
    <source>
        <dbReference type="EMBL" id="AMM34782.1"/>
    </source>
</evidence>
<dbReference type="EMBL" id="CP014519">
    <property type="protein sequence ID" value="AMM34782.1"/>
    <property type="molecule type" value="Genomic_DNA"/>
</dbReference>
<dbReference type="GO" id="GO:0051607">
    <property type="term" value="P:defense response to virus"/>
    <property type="evidence" value="ECO:0007669"/>
    <property type="project" value="UniProtKB-KW"/>
</dbReference>
<accession>A0A127AAS9</accession>
<dbReference type="SUPFAM" id="SSF81301">
    <property type="entry name" value="Nucleotidyltransferase"/>
    <property type="match status" value="1"/>
</dbReference>
<dbReference type="InterPro" id="IPR006116">
    <property type="entry name" value="NT_2-5OAS_ClassI-CCAase"/>
</dbReference>
<keyword evidence="4" id="KW-1185">Reference proteome</keyword>
<sequence length="376" mass="40978">MLRVELGAGESHHLSNPARKNAAMTVISPTITLEHLANEARSRIEVSAEELDEARERRSAVGAALRREFTGSRTYLNGSIAHGDALTPLTDVDLGVVIPDPDHEYGPGKRGPKALKERAAEAIRHGLKGRYGDLAVEVEGRKRSLLVRFRDPVAPGRPDFTADVIVALDNPGGAGLYIPRFDSWDRSHPEKHTELISIANKATQARFARTVRLLKHWNRSNGKLLCSWNIKALALDCIVAPTALIPGLRGWFDHAIAQLSRGETPDPAGVAAKPIKLNGTRTEAIRRLTRALENLDRAIEYEQAGYPVLAHDELAKFFNDPEVMPRPSATAVMGEEARRVLDEKSKDSKSFGAPALLTGTGSSAGRSRGNIRSWGA</sequence>
<geneLocation type="plasmid" evidence="3 4">
    <name>pSA01</name>
</geneLocation>
<dbReference type="CDD" id="cd05400">
    <property type="entry name" value="NT_2-5OAS_ClassI-CCAase"/>
    <property type="match status" value="1"/>
</dbReference>
<evidence type="ECO:0000256" key="1">
    <source>
        <dbReference type="ARBA" id="ARBA00023118"/>
    </source>
</evidence>
<feature type="region of interest" description="Disordered" evidence="2">
    <location>
        <begin position="339"/>
        <end position="376"/>
    </location>
</feature>
<evidence type="ECO:0000313" key="4">
    <source>
        <dbReference type="Proteomes" id="UP000070134"/>
    </source>
</evidence>